<feature type="transmembrane region" description="Helical" evidence="26">
    <location>
        <begin position="415"/>
        <end position="433"/>
    </location>
</feature>
<dbReference type="GO" id="GO:0016323">
    <property type="term" value="C:basolateral plasma membrane"/>
    <property type="evidence" value="ECO:0007669"/>
    <property type="project" value="UniProtKB-SubCell"/>
</dbReference>
<evidence type="ECO:0000259" key="28">
    <source>
        <dbReference type="PROSITE" id="PS50850"/>
    </source>
</evidence>
<gene>
    <name evidence="29" type="ORF">SNE40_021949</name>
</gene>
<evidence type="ECO:0000256" key="5">
    <source>
        <dbReference type="ARBA" id="ARBA00022448"/>
    </source>
</evidence>
<evidence type="ECO:0000256" key="18">
    <source>
        <dbReference type="ARBA" id="ARBA00051403"/>
    </source>
</evidence>
<evidence type="ECO:0000256" key="4">
    <source>
        <dbReference type="ARBA" id="ARBA00004656"/>
    </source>
</evidence>
<evidence type="ECO:0000256" key="13">
    <source>
        <dbReference type="ARBA" id="ARBA00023228"/>
    </source>
</evidence>
<evidence type="ECO:0000256" key="14">
    <source>
        <dbReference type="ARBA" id="ARBA00023329"/>
    </source>
</evidence>
<dbReference type="PROSITE" id="PS50850">
    <property type="entry name" value="MFS"/>
    <property type="match status" value="1"/>
</dbReference>
<evidence type="ECO:0000256" key="7">
    <source>
        <dbReference type="ARBA" id="ARBA00022692"/>
    </source>
</evidence>
<feature type="signal peptide" evidence="27">
    <location>
        <begin position="1"/>
        <end position="19"/>
    </location>
</feature>
<evidence type="ECO:0000256" key="1">
    <source>
        <dbReference type="ARBA" id="ARBA00004432"/>
    </source>
</evidence>
<evidence type="ECO:0000256" key="20">
    <source>
        <dbReference type="ARBA" id="ARBA00051612"/>
    </source>
</evidence>
<dbReference type="InterPro" id="IPR050382">
    <property type="entry name" value="MFS_Na/Anion_cotransporter"/>
</dbReference>
<organism evidence="29 30">
    <name type="scientific">Patella caerulea</name>
    <name type="common">Rayed Mediterranean limpet</name>
    <dbReference type="NCBI Taxonomy" id="87958"/>
    <lineage>
        <taxon>Eukaryota</taxon>
        <taxon>Metazoa</taxon>
        <taxon>Spiralia</taxon>
        <taxon>Lophotrochozoa</taxon>
        <taxon>Mollusca</taxon>
        <taxon>Gastropoda</taxon>
        <taxon>Patellogastropoda</taxon>
        <taxon>Patelloidea</taxon>
        <taxon>Patellidae</taxon>
        <taxon>Patella</taxon>
    </lineage>
</organism>
<evidence type="ECO:0000256" key="22">
    <source>
        <dbReference type="ARBA" id="ARBA00069713"/>
    </source>
</evidence>
<evidence type="ECO:0000256" key="11">
    <source>
        <dbReference type="ARBA" id="ARBA00023136"/>
    </source>
</evidence>
<keyword evidence="7 26" id="KW-0812">Transmembrane</keyword>
<dbReference type="GO" id="GO:0006820">
    <property type="term" value="P:monoatomic anion transport"/>
    <property type="evidence" value="ECO:0007669"/>
    <property type="project" value="TreeGrafter"/>
</dbReference>
<feature type="transmembrane region" description="Helical" evidence="26">
    <location>
        <begin position="92"/>
        <end position="113"/>
    </location>
</feature>
<dbReference type="GO" id="GO:0005765">
    <property type="term" value="C:lysosomal membrane"/>
    <property type="evidence" value="ECO:0007669"/>
    <property type="project" value="UniProtKB-SubCell"/>
</dbReference>
<keyword evidence="12" id="KW-0325">Glycoprotein</keyword>
<evidence type="ECO:0000256" key="25">
    <source>
        <dbReference type="ARBA" id="ARBA00081925"/>
    </source>
</evidence>
<evidence type="ECO:0000256" key="15">
    <source>
        <dbReference type="ARBA" id="ARBA00050101"/>
    </source>
</evidence>
<evidence type="ECO:0000256" key="21">
    <source>
        <dbReference type="ARBA" id="ARBA00056891"/>
    </source>
</evidence>
<dbReference type="InterPro" id="IPR020846">
    <property type="entry name" value="MFS_dom"/>
</dbReference>
<evidence type="ECO:0000256" key="9">
    <source>
        <dbReference type="ARBA" id="ARBA00022989"/>
    </source>
</evidence>
<keyword evidence="5" id="KW-0813">Transport</keyword>
<dbReference type="SUPFAM" id="SSF103473">
    <property type="entry name" value="MFS general substrate transporter"/>
    <property type="match status" value="1"/>
</dbReference>
<evidence type="ECO:0000256" key="2">
    <source>
        <dbReference type="ARBA" id="ARBA00004554"/>
    </source>
</evidence>
<feature type="transmembrane region" description="Helical" evidence="26">
    <location>
        <begin position="345"/>
        <end position="365"/>
    </location>
</feature>
<comment type="subcellular location">
    <subcellularLocation>
        <location evidence="2">Basolateral cell membrane</location>
        <topology evidence="2">Multi-pass membrane protein</topology>
    </subcellularLocation>
    <subcellularLocation>
        <location evidence="3">Cytoplasmic vesicle</location>
        <location evidence="3">Secretory vesicle membrane</location>
        <topology evidence="3">Multi-pass membrane protein</topology>
    </subcellularLocation>
    <subcellularLocation>
        <location evidence="1">Cytoplasmic vesicle</location>
        <location evidence="1">Secretory vesicle</location>
        <location evidence="1">Synaptic vesicle membrane</location>
    </subcellularLocation>
    <subcellularLocation>
        <location evidence="4">Lysosome membrane</location>
    </subcellularLocation>
</comment>
<keyword evidence="13" id="KW-0458">Lysosome</keyword>
<dbReference type="FunFam" id="1.20.1250.20:FF:000067">
    <property type="entry name" value="sialin isoform X2"/>
    <property type="match status" value="1"/>
</dbReference>
<keyword evidence="9 26" id="KW-1133">Transmembrane helix</keyword>
<evidence type="ECO:0000256" key="3">
    <source>
        <dbReference type="ARBA" id="ARBA00004638"/>
    </source>
</evidence>
<evidence type="ECO:0000256" key="10">
    <source>
        <dbReference type="ARBA" id="ARBA00023018"/>
    </source>
</evidence>
<accession>A0AAN8IXC5</accession>
<reference evidence="29 30" key="1">
    <citation type="submission" date="2024-01" db="EMBL/GenBank/DDBJ databases">
        <title>The genome of the rayed Mediterranean limpet Patella caerulea (Linnaeus, 1758).</title>
        <authorList>
            <person name="Anh-Thu Weber A."/>
            <person name="Halstead-Nussloch G."/>
        </authorList>
    </citation>
    <scope>NUCLEOTIDE SEQUENCE [LARGE SCALE GENOMIC DNA]</scope>
    <source>
        <strain evidence="29">AATW-2023a</strain>
        <tissue evidence="29">Whole specimen</tissue>
    </source>
</reference>
<evidence type="ECO:0000256" key="23">
    <source>
        <dbReference type="ARBA" id="ARBA00080244"/>
    </source>
</evidence>
<feature type="chain" id="PRO_5042849792" description="Sialin" evidence="27">
    <location>
        <begin position="20"/>
        <end position="474"/>
    </location>
</feature>
<dbReference type="GO" id="GO:0046942">
    <property type="term" value="P:carboxylic acid transport"/>
    <property type="evidence" value="ECO:0007669"/>
    <property type="project" value="UniProtKB-ARBA"/>
</dbReference>
<dbReference type="CDD" id="cd17318">
    <property type="entry name" value="MFS_SLC17"/>
    <property type="match status" value="1"/>
</dbReference>
<evidence type="ECO:0000256" key="27">
    <source>
        <dbReference type="SAM" id="SignalP"/>
    </source>
</evidence>
<dbReference type="PANTHER" id="PTHR11662">
    <property type="entry name" value="SOLUTE CARRIER FAMILY 17"/>
    <property type="match status" value="1"/>
</dbReference>
<feature type="transmembrane region" description="Helical" evidence="26">
    <location>
        <begin position="320"/>
        <end position="339"/>
    </location>
</feature>
<dbReference type="EMBL" id="JAZGQO010000018">
    <property type="protein sequence ID" value="KAK6168045.1"/>
    <property type="molecule type" value="Genomic_DNA"/>
</dbReference>
<dbReference type="Proteomes" id="UP001347796">
    <property type="component" value="Unassembled WGS sequence"/>
</dbReference>
<dbReference type="AlphaFoldDB" id="A0AAN8IXC5"/>
<protein>
    <recommendedName>
        <fullName evidence="22">Sialin</fullName>
    </recommendedName>
    <alternativeName>
        <fullName evidence="25">H(+)/nitrate cotransporter</fullName>
    </alternativeName>
    <alternativeName>
        <fullName evidence="23">H(+)/sialic acid cotransporter</fullName>
    </alternativeName>
    <alternativeName>
        <fullName evidence="24">Vesicular excitatory amino acid transporter</fullName>
    </alternativeName>
</protein>
<comment type="function">
    <text evidence="21">Receptor for CM101, a polysaccharide produced by group B Streptococcus with antipathoangiogenic properties.</text>
</comment>
<keyword evidence="10" id="KW-0770">Synapse</keyword>
<proteinExistence type="predicted"/>
<evidence type="ECO:0000256" key="17">
    <source>
        <dbReference type="ARBA" id="ARBA00050625"/>
    </source>
</evidence>
<keyword evidence="14" id="KW-0968">Cytoplasmic vesicle</keyword>
<dbReference type="PANTHER" id="PTHR11662:SF399">
    <property type="entry name" value="FI19708P1-RELATED"/>
    <property type="match status" value="1"/>
</dbReference>
<keyword evidence="27" id="KW-0732">Signal</keyword>
<dbReference type="Pfam" id="PF07690">
    <property type="entry name" value="MFS_1"/>
    <property type="match status" value="1"/>
</dbReference>
<feature type="transmembrane region" description="Helical" evidence="26">
    <location>
        <begin position="287"/>
        <end position="308"/>
    </location>
</feature>
<name>A0AAN8IXC5_PATCE</name>
<evidence type="ECO:0000256" key="12">
    <source>
        <dbReference type="ARBA" id="ARBA00023180"/>
    </source>
</evidence>
<comment type="catalytic activity">
    <reaction evidence="17">
        <text>N-acetylneuraminate(in) + H(+)(in) = N-acetylneuraminate(out) + H(+)(out)</text>
        <dbReference type="Rhea" id="RHEA:28987"/>
        <dbReference type="ChEBI" id="CHEBI:15378"/>
        <dbReference type="ChEBI" id="CHEBI:35418"/>
    </reaction>
    <physiologicalReaction direction="right-to-left" evidence="17">
        <dbReference type="Rhea" id="RHEA:28989"/>
    </physiologicalReaction>
</comment>
<evidence type="ECO:0000256" key="6">
    <source>
        <dbReference type="ARBA" id="ARBA00022475"/>
    </source>
</evidence>
<dbReference type="FunFam" id="1.20.1250.20:FF:000003">
    <property type="entry name" value="Solute carrier family 17 member 3"/>
    <property type="match status" value="1"/>
</dbReference>
<evidence type="ECO:0000256" key="24">
    <source>
        <dbReference type="ARBA" id="ARBA00081195"/>
    </source>
</evidence>
<dbReference type="GO" id="GO:0030672">
    <property type="term" value="C:synaptic vesicle membrane"/>
    <property type="evidence" value="ECO:0007669"/>
    <property type="project" value="UniProtKB-SubCell"/>
</dbReference>
<evidence type="ECO:0000313" key="29">
    <source>
        <dbReference type="EMBL" id="KAK6168045.1"/>
    </source>
</evidence>
<dbReference type="InterPro" id="IPR011701">
    <property type="entry name" value="MFS"/>
</dbReference>
<comment type="catalytic activity">
    <reaction evidence="16">
        <text>L-aspartate(out) = L-aspartate(in)</text>
        <dbReference type="Rhea" id="RHEA:66332"/>
        <dbReference type="ChEBI" id="CHEBI:29991"/>
    </reaction>
    <physiologicalReaction direction="left-to-right" evidence="16">
        <dbReference type="Rhea" id="RHEA:66333"/>
    </physiologicalReaction>
</comment>
<comment type="catalytic activity">
    <reaction evidence="15">
        <text>2 nitrate(out) + H(+)(out) = 2 nitrate(in) + H(+)(in)</text>
        <dbReference type="Rhea" id="RHEA:71539"/>
        <dbReference type="ChEBI" id="CHEBI:15378"/>
        <dbReference type="ChEBI" id="CHEBI:17632"/>
    </reaction>
    <physiologicalReaction direction="left-to-right" evidence="15">
        <dbReference type="Rhea" id="RHEA:71540"/>
    </physiologicalReaction>
</comment>
<evidence type="ECO:0000256" key="19">
    <source>
        <dbReference type="ARBA" id="ARBA00051447"/>
    </source>
</evidence>
<sequence>MAFLGFVNVYCLRVNLSVAIVKMVNTTGLADNDTVTNECPGDVDNSTTSSSQGEFHWDETTQGVVLGSFFYGYITTQIPGGWLAGKIGGRRLFGYGVLCTSALTLLTPVVARWSLPGLIVLRIVEGIGEGVTFPSMHAMFGVWSPILERSKLTSLAYSGAQMGTVISLPISGYLCDSDLAGGWPSVFYIFGALGIVWVIAWLLLIHDTPGQHPRISKTERTHIEESIGKKEDLKTPWKSILTCGPLWGIAAAHFAYNWGMYSMLTCLPTYMKQILKFNIKKNSLLSAVPYLALWILQVVSGYLADFIRRNNYMNTLNTRRLLNTSGLLIPAVFMVAVAYSGCNHTLAVVLLTFAVGTGGLSMAGYQVNHLDIAPRFAGTLFGITNAIATIPGFLAPLVVGILTNHQETSEQWRKFFFITSAIYVVGAVIYLVLAKGEELDWAKSPDKTIIVEPATDTENIHSQVSTNHSDKIII</sequence>
<evidence type="ECO:0000256" key="16">
    <source>
        <dbReference type="ARBA" id="ARBA00050554"/>
    </source>
</evidence>
<dbReference type="GO" id="GO:0015293">
    <property type="term" value="F:symporter activity"/>
    <property type="evidence" value="ECO:0007669"/>
    <property type="project" value="UniProtKB-KW"/>
</dbReference>
<evidence type="ECO:0000256" key="8">
    <source>
        <dbReference type="ARBA" id="ARBA00022847"/>
    </source>
</evidence>
<comment type="catalytic activity">
    <reaction evidence="18">
        <text>N-acetyl-L-aspartyl-L-glutamate(out) = N-acetyl-L-aspartyl-L-glutamate(in)</text>
        <dbReference type="Rhea" id="RHEA:72599"/>
        <dbReference type="ChEBI" id="CHEBI:76931"/>
    </reaction>
    <physiologicalReaction direction="left-to-right" evidence="18">
        <dbReference type="Rhea" id="RHEA:72600"/>
    </physiologicalReaction>
</comment>
<feature type="domain" description="Major facilitator superfamily (MFS) profile" evidence="28">
    <location>
        <begin position="1"/>
        <end position="438"/>
    </location>
</feature>
<keyword evidence="30" id="KW-1185">Reference proteome</keyword>
<keyword evidence="6" id="KW-1003">Cell membrane</keyword>
<comment type="catalytic activity">
    <reaction evidence="19">
        <text>L-glutamate(out) = L-glutamate(in)</text>
        <dbReference type="Rhea" id="RHEA:66336"/>
        <dbReference type="ChEBI" id="CHEBI:29985"/>
    </reaction>
    <physiologicalReaction direction="left-to-right" evidence="19">
        <dbReference type="Rhea" id="RHEA:66337"/>
    </physiologicalReaction>
</comment>
<keyword evidence="11 26" id="KW-0472">Membrane</keyword>
<comment type="catalytic activity">
    <reaction evidence="20">
        <text>D-glucuronate(out) + H(+)(out) = D-glucuronate(in) + H(+)(in)</text>
        <dbReference type="Rhea" id="RHEA:72591"/>
        <dbReference type="ChEBI" id="CHEBI:15378"/>
        <dbReference type="ChEBI" id="CHEBI:58720"/>
    </reaction>
    <physiologicalReaction direction="left-to-right" evidence="20">
        <dbReference type="Rhea" id="RHEA:72592"/>
    </physiologicalReaction>
</comment>
<feature type="transmembrane region" description="Helical" evidence="26">
    <location>
        <begin position="186"/>
        <end position="205"/>
    </location>
</feature>
<evidence type="ECO:0000256" key="26">
    <source>
        <dbReference type="SAM" id="Phobius"/>
    </source>
</evidence>
<keyword evidence="8" id="KW-0769">Symport</keyword>
<evidence type="ECO:0000313" key="30">
    <source>
        <dbReference type="Proteomes" id="UP001347796"/>
    </source>
</evidence>
<dbReference type="Gene3D" id="1.20.1250.20">
    <property type="entry name" value="MFS general substrate transporter like domains"/>
    <property type="match status" value="2"/>
</dbReference>
<dbReference type="InterPro" id="IPR036259">
    <property type="entry name" value="MFS_trans_sf"/>
</dbReference>
<comment type="caution">
    <text evidence="29">The sequence shown here is derived from an EMBL/GenBank/DDBJ whole genome shotgun (WGS) entry which is preliminary data.</text>
</comment>
<feature type="transmembrane region" description="Helical" evidence="26">
    <location>
        <begin position="377"/>
        <end position="403"/>
    </location>
</feature>